<comment type="caution">
    <text evidence="2">The sequence shown here is derived from an EMBL/GenBank/DDBJ whole genome shotgun (WGS) entry which is preliminary data.</text>
</comment>
<evidence type="ECO:0008006" key="4">
    <source>
        <dbReference type="Google" id="ProtNLM"/>
    </source>
</evidence>
<accession>A0A1F8CMC4</accession>
<keyword evidence="1" id="KW-0732">Signal</keyword>
<organism evidence="2 3">
    <name type="scientific">Candidatus Woesebacteria bacterium RIFOXYA1_FULL_40_18</name>
    <dbReference type="NCBI Taxonomy" id="1802532"/>
    <lineage>
        <taxon>Bacteria</taxon>
        <taxon>Candidatus Woeseibacteriota</taxon>
    </lineage>
</organism>
<reference evidence="2 3" key="1">
    <citation type="journal article" date="2016" name="Nat. Commun.">
        <title>Thousands of microbial genomes shed light on interconnected biogeochemical processes in an aquifer system.</title>
        <authorList>
            <person name="Anantharaman K."/>
            <person name="Brown C.T."/>
            <person name="Hug L.A."/>
            <person name="Sharon I."/>
            <person name="Castelle C.J."/>
            <person name="Probst A.J."/>
            <person name="Thomas B.C."/>
            <person name="Singh A."/>
            <person name="Wilkins M.J."/>
            <person name="Karaoz U."/>
            <person name="Brodie E.L."/>
            <person name="Williams K.H."/>
            <person name="Hubbard S.S."/>
            <person name="Banfield J.F."/>
        </authorList>
    </citation>
    <scope>NUCLEOTIDE SEQUENCE [LARGE SCALE GENOMIC DNA]</scope>
</reference>
<sequence length="718" mass="77715">MFKKVFISIIISVLLLLGLSQKASAQTLDYQCTGKSLADYMNTVIDGVNGFFGVGGLSNVRLLSPAFNMTSSTFDEIVNGMADNGARFNDLDGIAGNVYNYSGYGMTKWLTEKLANGYIKGKDVYLTEAGDKDVADGATVGFDNLAKEISLLRGNSGGWNVKAALLFNAFNTNSNFSTFSLNDSEIRQVCGGNCEFVGVNTAVGFPISQSNTDKASGFKMQYALAIANRGDAKAVIDTINYAASKGITIIVRVGVGDNSGGFDDPGDYVDFLKEVNGQVNTIFYAIAGPNEPDSEFWASKDCKKNAQSPLENGFTPLRYACTATADPEFHPLRPYPASACDPLIPKSIPQASSATDNRFITYSCGSSLAPRIDEAFNAYGENGFYEGLSGPDGYTHTTCEKNGDQVTCYRSEKMDVTLNLRDSNVGVLGNTQDPNLTDEEKVNNYLSWYLTGTPQIGDQIPLNENNPNDINRLINFSGPLRKLLPYDMLATARDTVVTSRGKDVHNYMVGCNQVININPGDYLNALIKILTSLSISVLDANRIAAKLTLVGIQNLPAFGQAMLETANQPDLQFSDFWKAYLRFATNPEVQDRVHEAWTFIFTEFGNIYNQIALALASVQPLAPNRAVACADANIATAKIRLSYYDGLLGWLRKLEKTDAFTKLLQNIPLSSLEDIAGEIVMSVFQPGSGGDGQDAEVVGPVNNTAPTKLIIKSAQVAQ</sequence>
<evidence type="ECO:0000256" key="1">
    <source>
        <dbReference type="SAM" id="SignalP"/>
    </source>
</evidence>
<dbReference type="AlphaFoldDB" id="A0A1F8CMC4"/>
<evidence type="ECO:0000313" key="3">
    <source>
        <dbReference type="Proteomes" id="UP000177855"/>
    </source>
</evidence>
<feature type="signal peptide" evidence="1">
    <location>
        <begin position="1"/>
        <end position="25"/>
    </location>
</feature>
<proteinExistence type="predicted"/>
<dbReference type="EMBL" id="MGHS01000015">
    <property type="protein sequence ID" value="OGM76898.1"/>
    <property type="molecule type" value="Genomic_DNA"/>
</dbReference>
<evidence type="ECO:0000313" key="2">
    <source>
        <dbReference type="EMBL" id="OGM76898.1"/>
    </source>
</evidence>
<name>A0A1F8CMC4_9BACT</name>
<gene>
    <name evidence="2" type="ORF">A2210_00005</name>
</gene>
<protein>
    <recommendedName>
        <fullName evidence="4">Peptidase S8/S53 domain-containing protein</fullName>
    </recommendedName>
</protein>
<feature type="chain" id="PRO_5009535075" description="Peptidase S8/S53 domain-containing protein" evidence="1">
    <location>
        <begin position="26"/>
        <end position="718"/>
    </location>
</feature>
<dbReference type="STRING" id="1802532.A2210_00005"/>
<dbReference type="Proteomes" id="UP000177855">
    <property type="component" value="Unassembled WGS sequence"/>
</dbReference>